<name>A0A4C1WD75_EUMVA</name>
<gene>
    <name evidence="1" type="ORF">EVAR_81601_1</name>
</gene>
<dbReference type="Proteomes" id="UP000299102">
    <property type="component" value="Unassembled WGS sequence"/>
</dbReference>
<reference evidence="1 2" key="1">
    <citation type="journal article" date="2019" name="Commun. Biol.">
        <title>The bagworm genome reveals a unique fibroin gene that provides high tensile strength.</title>
        <authorList>
            <person name="Kono N."/>
            <person name="Nakamura H."/>
            <person name="Ohtoshi R."/>
            <person name="Tomita M."/>
            <person name="Numata K."/>
            <person name="Arakawa K."/>
        </authorList>
    </citation>
    <scope>NUCLEOTIDE SEQUENCE [LARGE SCALE GENOMIC DNA]</scope>
</reference>
<accession>A0A4C1WD75</accession>
<evidence type="ECO:0000313" key="1">
    <source>
        <dbReference type="EMBL" id="GBP49041.1"/>
    </source>
</evidence>
<comment type="caution">
    <text evidence="1">The sequence shown here is derived from an EMBL/GenBank/DDBJ whole genome shotgun (WGS) entry which is preliminary data.</text>
</comment>
<protein>
    <submittedName>
        <fullName evidence="1">Uncharacterized protein</fullName>
    </submittedName>
</protein>
<organism evidence="1 2">
    <name type="scientific">Eumeta variegata</name>
    <name type="common">Bagworm moth</name>
    <name type="synonym">Eumeta japonica</name>
    <dbReference type="NCBI Taxonomy" id="151549"/>
    <lineage>
        <taxon>Eukaryota</taxon>
        <taxon>Metazoa</taxon>
        <taxon>Ecdysozoa</taxon>
        <taxon>Arthropoda</taxon>
        <taxon>Hexapoda</taxon>
        <taxon>Insecta</taxon>
        <taxon>Pterygota</taxon>
        <taxon>Neoptera</taxon>
        <taxon>Endopterygota</taxon>
        <taxon>Lepidoptera</taxon>
        <taxon>Glossata</taxon>
        <taxon>Ditrysia</taxon>
        <taxon>Tineoidea</taxon>
        <taxon>Psychidae</taxon>
        <taxon>Oiketicinae</taxon>
        <taxon>Eumeta</taxon>
    </lineage>
</organism>
<sequence>MLFRTRTPRETIEVRAISGALLLLSHLRNDGLLTNNSMAASERLPRQCQESSTKAKARLRLVQKLHVKSHGVPVDAPVAPGRLRDKAFSLIVHSADSVIVHRSHFCWLLYI</sequence>
<keyword evidence="2" id="KW-1185">Reference proteome</keyword>
<evidence type="ECO:0000313" key="2">
    <source>
        <dbReference type="Proteomes" id="UP000299102"/>
    </source>
</evidence>
<dbReference type="AlphaFoldDB" id="A0A4C1WD75"/>
<dbReference type="EMBL" id="BGZK01000536">
    <property type="protein sequence ID" value="GBP49041.1"/>
    <property type="molecule type" value="Genomic_DNA"/>
</dbReference>
<proteinExistence type="predicted"/>